<dbReference type="GO" id="GO:0005829">
    <property type="term" value="C:cytosol"/>
    <property type="evidence" value="ECO:0007669"/>
    <property type="project" value="TreeGrafter"/>
</dbReference>
<protein>
    <submittedName>
        <fullName evidence="4">Uncharacterized protein</fullName>
    </submittedName>
</protein>
<dbReference type="PANTHER" id="PTHR11469:SF1">
    <property type="entry name" value="GLUCOSE-6-PHOSPHATE ISOMERASE"/>
    <property type="match status" value="1"/>
</dbReference>
<evidence type="ECO:0000256" key="2">
    <source>
        <dbReference type="ARBA" id="ARBA00023152"/>
    </source>
</evidence>
<keyword evidence="3" id="KW-0413">Isomerase</keyword>
<evidence type="ECO:0000313" key="4">
    <source>
        <dbReference type="EMBL" id="WVZ50803.1"/>
    </source>
</evidence>
<dbReference type="EMBL" id="CP144745">
    <property type="protein sequence ID" value="WVZ50803.1"/>
    <property type="molecule type" value="Genomic_DNA"/>
</dbReference>
<keyword evidence="5" id="KW-1185">Reference proteome</keyword>
<proteinExistence type="predicted"/>
<keyword evidence="2" id="KW-0324">Glycolysis</keyword>
<dbReference type="GO" id="GO:0048029">
    <property type="term" value="F:monosaccharide binding"/>
    <property type="evidence" value="ECO:0007669"/>
    <property type="project" value="TreeGrafter"/>
</dbReference>
<dbReference type="GO" id="GO:0004347">
    <property type="term" value="F:glucose-6-phosphate isomerase activity"/>
    <property type="evidence" value="ECO:0007669"/>
    <property type="project" value="InterPro"/>
</dbReference>
<evidence type="ECO:0000256" key="1">
    <source>
        <dbReference type="ARBA" id="ARBA00022432"/>
    </source>
</evidence>
<keyword evidence="1" id="KW-0312">Gluconeogenesis</keyword>
<evidence type="ECO:0000313" key="5">
    <source>
        <dbReference type="Proteomes" id="UP001341281"/>
    </source>
</evidence>
<dbReference type="GO" id="GO:0097367">
    <property type="term" value="F:carbohydrate derivative binding"/>
    <property type="evidence" value="ECO:0007669"/>
    <property type="project" value="InterPro"/>
</dbReference>
<dbReference type="AlphaFoldDB" id="A0AAQ3PN43"/>
<dbReference type="SUPFAM" id="SSF53697">
    <property type="entry name" value="SIS domain"/>
    <property type="match status" value="1"/>
</dbReference>
<evidence type="ECO:0000256" key="3">
    <source>
        <dbReference type="ARBA" id="ARBA00023235"/>
    </source>
</evidence>
<accession>A0AAQ3PN43</accession>
<name>A0AAQ3PN43_PASNO</name>
<organism evidence="4 5">
    <name type="scientific">Paspalum notatum var. saurae</name>
    <dbReference type="NCBI Taxonomy" id="547442"/>
    <lineage>
        <taxon>Eukaryota</taxon>
        <taxon>Viridiplantae</taxon>
        <taxon>Streptophyta</taxon>
        <taxon>Embryophyta</taxon>
        <taxon>Tracheophyta</taxon>
        <taxon>Spermatophyta</taxon>
        <taxon>Magnoliopsida</taxon>
        <taxon>Liliopsida</taxon>
        <taxon>Poales</taxon>
        <taxon>Poaceae</taxon>
        <taxon>PACMAD clade</taxon>
        <taxon>Panicoideae</taxon>
        <taxon>Andropogonodae</taxon>
        <taxon>Paspaleae</taxon>
        <taxon>Paspalinae</taxon>
        <taxon>Paspalum</taxon>
    </lineage>
</organism>
<reference evidence="4 5" key="1">
    <citation type="submission" date="2024-02" db="EMBL/GenBank/DDBJ databases">
        <title>High-quality chromosome-scale genome assembly of Pensacola bahiagrass (Paspalum notatum Flugge var. saurae).</title>
        <authorList>
            <person name="Vega J.M."/>
            <person name="Podio M."/>
            <person name="Orjuela J."/>
            <person name="Siena L.A."/>
            <person name="Pessino S.C."/>
            <person name="Combes M.C."/>
            <person name="Mariac C."/>
            <person name="Albertini E."/>
            <person name="Pupilli F."/>
            <person name="Ortiz J.P.A."/>
            <person name="Leblanc O."/>
        </authorList>
    </citation>
    <scope>NUCLEOTIDE SEQUENCE [LARGE SCALE GENOMIC DNA]</scope>
    <source>
        <strain evidence="4">R1</strain>
        <tissue evidence="4">Leaf</tissue>
    </source>
</reference>
<dbReference type="GO" id="GO:0006096">
    <property type="term" value="P:glycolytic process"/>
    <property type="evidence" value="ECO:0007669"/>
    <property type="project" value="UniProtKB-KW"/>
</dbReference>
<dbReference type="Pfam" id="PF00342">
    <property type="entry name" value="PGI"/>
    <property type="match status" value="1"/>
</dbReference>
<gene>
    <name evidence="4" type="ORF">U9M48_002025</name>
</gene>
<dbReference type="PANTHER" id="PTHR11469">
    <property type="entry name" value="GLUCOSE-6-PHOSPHATE ISOMERASE"/>
    <property type="match status" value="1"/>
</dbReference>
<dbReference type="Proteomes" id="UP001341281">
    <property type="component" value="Chromosome 01"/>
</dbReference>
<dbReference type="Gene3D" id="3.40.50.10490">
    <property type="entry name" value="Glucose-6-phosphate isomerase like protein, domain 1"/>
    <property type="match status" value="1"/>
</dbReference>
<dbReference type="InterPro" id="IPR001672">
    <property type="entry name" value="G6P_Isomerase"/>
</dbReference>
<dbReference type="GO" id="GO:0006094">
    <property type="term" value="P:gluconeogenesis"/>
    <property type="evidence" value="ECO:0007669"/>
    <property type="project" value="UniProtKB-KW"/>
</dbReference>
<sequence length="177" mass="19291">MEGVLAAVRVLALPGPEDSPAGPDGGCRPLQRNGGAAKLKEKIDGRCLKMKSFVGPLVDVAQSIKDLDPETTMVMVVSKTFTTAETMLNARTLKAWIISSLTQLVKDFGIDPNNAFAFRDWVGGRYSGEISVGVLPLSLQHGFPIVQNNQQALEASHQKDDTNKRTYLNGGCCWWTW</sequence>
<dbReference type="InterPro" id="IPR046348">
    <property type="entry name" value="SIS_dom_sf"/>
</dbReference>
<dbReference type="GO" id="GO:0051156">
    <property type="term" value="P:glucose 6-phosphate metabolic process"/>
    <property type="evidence" value="ECO:0007669"/>
    <property type="project" value="TreeGrafter"/>
</dbReference>